<dbReference type="PANTHER" id="PTHR45663:SF11">
    <property type="entry name" value="GEO12009P1"/>
    <property type="match status" value="1"/>
</dbReference>
<dbReference type="PANTHER" id="PTHR45663">
    <property type="entry name" value="GEO12009P1"/>
    <property type="match status" value="1"/>
</dbReference>
<dbReference type="PROSITE" id="PS00194">
    <property type="entry name" value="THIOREDOXIN_1"/>
    <property type="match status" value="1"/>
</dbReference>
<dbReference type="FunFam" id="3.40.30.10:FF:000001">
    <property type="entry name" value="Thioredoxin"/>
    <property type="match status" value="1"/>
</dbReference>
<dbReference type="InterPro" id="IPR036249">
    <property type="entry name" value="Thioredoxin-like_sf"/>
</dbReference>
<evidence type="ECO:0000256" key="3">
    <source>
        <dbReference type="ARBA" id="ARBA00022982"/>
    </source>
</evidence>
<dbReference type="Pfam" id="PF00085">
    <property type="entry name" value="Thioredoxin"/>
    <property type="match status" value="1"/>
</dbReference>
<evidence type="ECO:0000313" key="8">
    <source>
        <dbReference type="EMBL" id="RXF69561.1"/>
    </source>
</evidence>
<dbReference type="Gene3D" id="3.40.30.10">
    <property type="entry name" value="Glutaredoxin"/>
    <property type="match status" value="1"/>
</dbReference>
<proteinExistence type="inferred from homology"/>
<evidence type="ECO:0000256" key="4">
    <source>
        <dbReference type="ARBA" id="ARBA00023157"/>
    </source>
</evidence>
<dbReference type="InterPro" id="IPR011990">
    <property type="entry name" value="TPR-like_helical_dom_sf"/>
</dbReference>
<name>A0A4Q0M8Q8_9HYPH</name>
<evidence type="ECO:0000256" key="1">
    <source>
        <dbReference type="ARBA" id="ARBA00008987"/>
    </source>
</evidence>
<dbReference type="AlphaFoldDB" id="A0A4Q0M8Q8"/>
<dbReference type="CDD" id="cd02947">
    <property type="entry name" value="TRX_family"/>
    <property type="match status" value="1"/>
</dbReference>
<dbReference type="GO" id="GO:0045454">
    <property type="term" value="P:cell redox homeostasis"/>
    <property type="evidence" value="ECO:0007669"/>
    <property type="project" value="TreeGrafter"/>
</dbReference>
<dbReference type="PROSITE" id="PS51352">
    <property type="entry name" value="THIOREDOXIN_2"/>
    <property type="match status" value="1"/>
</dbReference>
<comment type="caution">
    <text evidence="8">The sequence shown here is derived from an EMBL/GenBank/DDBJ whole genome shotgun (WGS) entry which is preliminary data.</text>
</comment>
<reference evidence="8 9" key="1">
    <citation type="submission" date="2018-12" db="EMBL/GenBank/DDBJ databases">
        <title>bacterium Hansschlegelia zhihuaiae S113.</title>
        <authorList>
            <person name="He J."/>
        </authorList>
    </citation>
    <scope>NUCLEOTIDE SEQUENCE [LARGE SCALE GENOMIC DNA]</scope>
    <source>
        <strain evidence="8 9">S 113</strain>
    </source>
</reference>
<evidence type="ECO:0000256" key="2">
    <source>
        <dbReference type="ARBA" id="ARBA00022448"/>
    </source>
</evidence>
<dbReference type="InterPro" id="IPR017937">
    <property type="entry name" value="Thioredoxin_CS"/>
</dbReference>
<dbReference type="InterPro" id="IPR005746">
    <property type="entry name" value="Thioredoxin"/>
</dbReference>
<dbReference type="PRINTS" id="PR00421">
    <property type="entry name" value="THIOREDOXIN"/>
</dbReference>
<organism evidence="8 9">
    <name type="scientific">Hansschlegelia zhihuaiae</name>
    <dbReference type="NCBI Taxonomy" id="405005"/>
    <lineage>
        <taxon>Bacteria</taxon>
        <taxon>Pseudomonadati</taxon>
        <taxon>Pseudomonadota</taxon>
        <taxon>Alphaproteobacteria</taxon>
        <taxon>Hyphomicrobiales</taxon>
        <taxon>Methylopilaceae</taxon>
        <taxon>Hansschlegelia</taxon>
    </lineage>
</organism>
<keyword evidence="9" id="KW-1185">Reference proteome</keyword>
<comment type="similarity">
    <text evidence="1">Belongs to the thioredoxin family.</text>
</comment>
<dbReference type="RefSeq" id="WP_128778914.1">
    <property type="nucleotide sequence ID" value="NZ_RYFI01000021.1"/>
</dbReference>
<gene>
    <name evidence="8" type="primary">trxA</name>
    <name evidence="8" type="ORF">EK403_18335</name>
</gene>
<dbReference type="EMBL" id="RYFI01000021">
    <property type="protein sequence ID" value="RXF69561.1"/>
    <property type="molecule type" value="Genomic_DNA"/>
</dbReference>
<evidence type="ECO:0000256" key="6">
    <source>
        <dbReference type="NCBIfam" id="TIGR01068"/>
    </source>
</evidence>
<dbReference type="Pfam" id="PF14559">
    <property type="entry name" value="TPR_19"/>
    <property type="match status" value="1"/>
</dbReference>
<sequence length="298" mass="31166">MLAAGEKAVADDGLVVDTTTQTFMADVVQASVTTPVLVDFWAPWCGPCRQLGPVLEKVVRAAGGKVRLAKMNIDEHPQIAGQLGVQSIPAVIAFRRGQPIDGFVGALPESRLQAFIERLIGEALPDEVGDLLAEAEAALEAGDAAGAAEIYAALLAEEPDSAPALAGFARARLATGDVEGAKAALAEATNAADPAISAVKAQIDLAERASAVGDLAPLEAKVVADPADHQSRFDLAVGLAAAGLRKEALDHLLEIVRRDRTWNDDGARKELVKLFEAWGPKDESTIAGRKRLSSLLFA</sequence>
<evidence type="ECO:0000313" key="9">
    <source>
        <dbReference type="Proteomes" id="UP000289708"/>
    </source>
</evidence>
<dbReference type="Gene3D" id="1.25.40.10">
    <property type="entry name" value="Tetratricopeptide repeat domain"/>
    <property type="match status" value="2"/>
</dbReference>
<dbReference type="InterPro" id="IPR013766">
    <property type="entry name" value="Thioredoxin_domain"/>
</dbReference>
<evidence type="ECO:0000256" key="5">
    <source>
        <dbReference type="ARBA" id="ARBA00023284"/>
    </source>
</evidence>
<dbReference type="GO" id="GO:0015035">
    <property type="term" value="F:protein-disulfide reductase activity"/>
    <property type="evidence" value="ECO:0007669"/>
    <property type="project" value="UniProtKB-UniRule"/>
</dbReference>
<dbReference type="SUPFAM" id="SSF52833">
    <property type="entry name" value="Thioredoxin-like"/>
    <property type="match status" value="1"/>
</dbReference>
<feature type="domain" description="Thioredoxin" evidence="7">
    <location>
        <begin position="2"/>
        <end position="121"/>
    </location>
</feature>
<dbReference type="GO" id="GO:0005829">
    <property type="term" value="C:cytosol"/>
    <property type="evidence" value="ECO:0007669"/>
    <property type="project" value="TreeGrafter"/>
</dbReference>
<keyword evidence="3" id="KW-0249">Electron transport</keyword>
<dbReference type="Proteomes" id="UP000289708">
    <property type="component" value="Unassembled WGS sequence"/>
</dbReference>
<keyword evidence="5" id="KW-0676">Redox-active center</keyword>
<keyword evidence="2" id="KW-0813">Transport</keyword>
<protein>
    <recommendedName>
        <fullName evidence="6">Thioredoxin</fullName>
    </recommendedName>
</protein>
<dbReference type="SUPFAM" id="SSF48452">
    <property type="entry name" value="TPR-like"/>
    <property type="match status" value="1"/>
</dbReference>
<evidence type="ECO:0000259" key="7">
    <source>
        <dbReference type="PROSITE" id="PS51352"/>
    </source>
</evidence>
<dbReference type="OrthoDB" id="9790390at2"/>
<dbReference type="Pfam" id="PF14561">
    <property type="entry name" value="TPR_20"/>
    <property type="match status" value="1"/>
</dbReference>
<dbReference type="NCBIfam" id="TIGR01068">
    <property type="entry name" value="thioredoxin"/>
    <property type="match status" value="1"/>
</dbReference>
<accession>A0A4Q0M8Q8</accession>
<keyword evidence="4" id="KW-1015">Disulfide bond</keyword>
<dbReference type="GO" id="GO:0006950">
    <property type="term" value="P:response to stress"/>
    <property type="evidence" value="ECO:0007669"/>
    <property type="project" value="UniProtKB-ARBA"/>
</dbReference>